<name>A0AAD4EWJ6_9PEZI</name>
<gene>
    <name evidence="11" type="ORF">NEMBOFW57_008939</name>
</gene>
<evidence type="ECO:0000256" key="4">
    <source>
        <dbReference type="ARBA" id="ARBA00022692"/>
    </source>
</evidence>
<accession>A0AAD4EWJ6</accession>
<evidence type="ECO:0000313" key="11">
    <source>
        <dbReference type="EMBL" id="KAG7286628.1"/>
    </source>
</evidence>
<evidence type="ECO:0000256" key="6">
    <source>
        <dbReference type="ARBA" id="ARBA00022989"/>
    </source>
</evidence>
<evidence type="ECO:0000256" key="3">
    <source>
        <dbReference type="ARBA" id="ARBA00004240"/>
    </source>
</evidence>
<comment type="subcellular location">
    <subcellularLocation>
        <location evidence="3">Endoplasmic reticulum</location>
    </subcellularLocation>
    <subcellularLocation>
        <location evidence="1">Membrane</location>
        <topology evidence="1">Multi-pass membrane protein</topology>
    </subcellularLocation>
    <subcellularLocation>
        <location evidence="2">Mitochondrion</location>
    </subcellularLocation>
</comment>
<evidence type="ECO:0000256" key="9">
    <source>
        <dbReference type="SAM" id="MobiDB-lite"/>
    </source>
</evidence>
<dbReference type="GO" id="GO:0016020">
    <property type="term" value="C:membrane"/>
    <property type="evidence" value="ECO:0007669"/>
    <property type="project" value="UniProtKB-SubCell"/>
</dbReference>
<dbReference type="PANTHER" id="PTHR48182:SF2">
    <property type="entry name" value="PROTEIN SERAC1"/>
    <property type="match status" value="1"/>
</dbReference>
<feature type="compositionally biased region" description="Polar residues" evidence="9">
    <location>
        <begin position="1"/>
        <end position="12"/>
    </location>
</feature>
<feature type="region of interest" description="Disordered" evidence="9">
    <location>
        <begin position="913"/>
        <end position="946"/>
    </location>
</feature>
<proteinExistence type="predicted"/>
<dbReference type="Proteomes" id="UP001197093">
    <property type="component" value="Unassembled WGS sequence"/>
</dbReference>
<dbReference type="InterPro" id="IPR052374">
    <property type="entry name" value="SERAC1"/>
</dbReference>
<dbReference type="SUPFAM" id="SSF53474">
    <property type="entry name" value="alpha/beta-Hydrolases"/>
    <property type="match status" value="1"/>
</dbReference>
<dbReference type="SUPFAM" id="SSF144083">
    <property type="entry name" value="Magnesium transport protein CorA, transmembrane region"/>
    <property type="match status" value="1"/>
</dbReference>
<dbReference type="GO" id="GO:0005739">
    <property type="term" value="C:mitochondrion"/>
    <property type="evidence" value="ECO:0007669"/>
    <property type="project" value="UniProtKB-SubCell"/>
</dbReference>
<keyword evidence="7" id="KW-0496">Mitochondrion</keyword>
<keyword evidence="4 10" id="KW-0812">Transmembrane</keyword>
<dbReference type="AlphaFoldDB" id="A0AAD4EWJ6"/>
<feature type="compositionally biased region" description="Acidic residues" evidence="9">
    <location>
        <begin position="913"/>
        <end position="925"/>
    </location>
</feature>
<feature type="transmembrane region" description="Helical" evidence="10">
    <location>
        <begin position="1101"/>
        <end position="1122"/>
    </location>
</feature>
<dbReference type="InterPro" id="IPR045863">
    <property type="entry name" value="CorA_TM1_TM2"/>
</dbReference>
<keyword evidence="12" id="KW-1185">Reference proteome</keyword>
<feature type="compositionally biased region" description="Polar residues" evidence="9">
    <location>
        <begin position="497"/>
        <end position="517"/>
    </location>
</feature>
<dbReference type="Pfam" id="PF01544">
    <property type="entry name" value="CorA"/>
    <property type="match status" value="1"/>
</dbReference>
<dbReference type="InterPro" id="IPR029058">
    <property type="entry name" value="AB_hydrolase_fold"/>
</dbReference>
<feature type="compositionally biased region" description="Basic and acidic residues" evidence="9">
    <location>
        <begin position="936"/>
        <end position="946"/>
    </location>
</feature>
<sequence>MDRDQNQNNPTNKAEVVAAEQPRAEEFDEFDAVAATAQIEVKDFSQDPPSQDQDDVVQREKEGYAQGSLGQEPAAASVTDDLGPGFAQVDGDVGGSGHNETLVDIFAVPCPGADPVQTWTWDHELASEISIPCETGSRQHRVLEDGMTLQSLSEDLLDQVDQIRNGDKSRPLFFIGHSIGGLVVKNALVMANQDRRHKAIVETCHGVSFLGTPHQGSSYISMPNLKESIRELLRLHATFPRSLSDEISIRNPDLVELHDRFVDMASEFRLWSFYETKESSLSGSAAGFSSEVQFGAPLVSVKSALLEVWQEDVYAVDSDHGHLASFGPNNTGILDSYLADMTKAIYKAARLSRDHTHTPLFLKSHVNVEVIGFYEDPDAIAGSPRPYFPQHPGADPGSIIRLYSTKHSFKDFLRKGPDRCLTERLHKGPKRRSSQRLAASKSQAEPLDIEPGREDTGLGLPGETSDLTQSSTSGPSPEIVITSPPERPPLLRVPAQSEPTARPSSPESNASVSTTVSDTGLPFMGGFSGDESHTIDLLAKQQAKILMKEHELTAPAGFSRPNPSLRKFISDADVAEQEIFATLSRTQGLEFSRLFDYDNWVSKQIQNRNSDSQPAYLKSMCKYLSAADRLNSPRIPSPLFGPVSMGITPNCLYLYLPYLHFDTYHSMIRRRRLITKRRYHGRAKPVPAWVEKQESLEFKVIWEYIGFDPPLNCRRTLDQFGHHSLRDTNSRDDDQMLYKLTKKDVPPHQTSDNSSTKSLGGRSSLSDKESYSSLAGGGSDVDFGIDAEPELKNGHVLMIDQLWLWSVDMNTLLTFFPKRESSPREGTLFQQADLRNSIYNELNGDLTGRTENTLDLAALIVWHAVTVLIDRSSHPDLEIFRVFDEAIGMLAERMTLNMKRFRIHALDLEADDAEDVSDDSDDEGESPAAIKKRHRRELERSERENRRNTSALLELRDLEDELSTLQKLFDMQEGTIRQMKEIYLSRDFRDTTKNGQDYLDEALEYLDDYKQQTSEMLKRVDTTRNDYEKMLEMVQRQAQVDEVRWSRLQAELASSQNLSVMIFTTFTVIFLPLTFFTGLFGMNTIEWQDEDVPSLKEIGAISLPASALLIVLSLVGAFSWRLQRAFKTTFRAVRSSWRVAKGVYAERLEPTSRKEAKTKRREEKKRRLLEEKMAHNDEGYDFWAMIKRRQGDVRYRIPEQNVNGSTSADVLRRKRT</sequence>
<evidence type="ECO:0000256" key="8">
    <source>
        <dbReference type="ARBA" id="ARBA00023136"/>
    </source>
</evidence>
<keyword evidence="5" id="KW-0256">Endoplasmic reticulum</keyword>
<feature type="region of interest" description="Disordered" evidence="9">
    <location>
        <begin position="420"/>
        <end position="517"/>
    </location>
</feature>
<dbReference type="Gene3D" id="1.20.58.340">
    <property type="entry name" value="Magnesium transport protein CorA, transmembrane region"/>
    <property type="match status" value="1"/>
</dbReference>
<dbReference type="Gene3D" id="3.40.50.1820">
    <property type="entry name" value="alpha/beta hydrolase"/>
    <property type="match status" value="1"/>
</dbReference>
<evidence type="ECO:0000256" key="2">
    <source>
        <dbReference type="ARBA" id="ARBA00004173"/>
    </source>
</evidence>
<protein>
    <recommendedName>
        <fullName evidence="13">DUF676 domain-containing protein</fullName>
    </recommendedName>
</protein>
<feature type="compositionally biased region" description="Polar residues" evidence="9">
    <location>
        <begin position="465"/>
        <end position="475"/>
    </location>
</feature>
<evidence type="ECO:0000256" key="10">
    <source>
        <dbReference type="SAM" id="Phobius"/>
    </source>
</evidence>
<feature type="region of interest" description="Disordered" evidence="9">
    <location>
        <begin position="741"/>
        <end position="773"/>
    </location>
</feature>
<dbReference type="PANTHER" id="PTHR48182">
    <property type="entry name" value="PROTEIN SERAC1"/>
    <property type="match status" value="1"/>
</dbReference>
<organism evidence="11 12">
    <name type="scientific">Staphylotrichum longicolle</name>
    <dbReference type="NCBI Taxonomy" id="669026"/>
    <lineage>
        <taxon>Eukaryota</taxon>
        <taxon>Fungi</taxon>
        <taxon>Dikarya</taxon>
        <taxon>Ascomycota</taxon>
        <taxon>Pezizomycotina</taxon>
        <taxon>Sordariomycetes</taxon>
        <taxon>Sordariomycetidae</taxon>
        <taxon>Sordariales</taxon>
        <taxon>Chaetomiaceae</taxon>
        <taxon>Staphylotrichum</taxon>
    </lineage>
</organism>
<reference evidence="11" key="1">
    <citation type="submission" date="2023-02" db="EMBL/GenBank/DDBJ databases">
        <authorList>
            <person name="Palmer J.M."/>
        </authorList>
    </citation>
    <scope>NUCLEOTIDE SEQUENCE</scope>
    <source>
        <strain evidence="11">FW57</strain>
    </source>
</reference>
<feature type="transmembrane region" description="Helical" evidence="10">
    <location>
        <begin position="639"/>
        <end position="661"/>
    </location>
</feature>
<feature type="transmembrane region" description="Helical" evidence="10">
    <location>
        <begin position="1058"/>
        <end position="1081"/>
    </location>
</feature>
<dbReference type="GO" id="GO:0046873">
    <property type="term" value="F:metal ion transmembrane transporter activity"/>
    <property type="evidence" value="ECO:0007669"/>
    <property type="project" value="InterPro"/>
</dbReference>
<evidence type="ECO:0000256" key="1">
    <source>
        <dbReference type="ARBA" id="ARBA00004141"/>
    </source>
</evidence>
<feature type="region of interest" description="Disordered" evidence="9">
    <location>
        <begin position="1"/>
        <end position="23"/>
    </location>
</feature>
<feature type="compositionally biased region" description="Polar residues" evidence="9">
    <location>
        <begin position="748"/>
        <end position="758"/>
    </location>
</feature>
<evidence type="ECO:0000313" key="12">
    <source>
        <dbReference type="Proteomes" id="UP001197093"/>
    </source>
</evidence>
<comment type="caution">
    <text evidence="11">The sequence shown here is derived from an EMBL/GenBank/DDBJ whole genome shotgun (WGS) entry which is preliminary data.</text>
</comment>
<evidence type="ECO:0000256" key="5">
    <source>
        <dbReference type="ARBA" id="ARBA00022824"/>
    </source>
</evidence>
<dbReference type="GO" id="GO:0005783">
    <property type="term" value="C:endoplasmic reticulum"/>
    <property type="evidence" value="ECO:0007669"/>
    <property type="project" value="UniProtKB-SubCell"/>
</dbReference>
<dbReference type="InterPro" id="IPR002523">
    <property type="entry name" value="MgTranspt_CorA/ZnTranspt_ZntB"/>
</dbReference>
<evidence type="ECO:0008006" key="13">
    <source>
        <dbReference type="Google" id="ProtNLM"/>
    </source>
</evidence>
<dbReference type="EMBL" id="JAHCVI010000004">
    <property type="protein sequence ID" value="KAG7286628.1"/>
    <property type="molecule type" value="Genomic_DNA"/>
</dbReference>
<keyword evidence="8 10" id="KW-0472">Membrane</keyword>
<evidence type="ECO:0000256" key="7">
    <source>
        <dbReference type="ARBA" id="ARBA00023128"/>
    </source>
</evidence>
<keyword evidence="6 10" id="KW-1133">Transmembrane helix</keyword>